<dbReference type="EMBL" id="FZNK01000013">
    <property type="protein sequence ID" value="SNR71020.1"/>
    <property type="molecule type" value="Genomic_DNA"/>
</dbReference>
<dbReference type="Proteomes" id="UP000198297">
    <property type="component" value="Unassembled WGS sequence"/>
</dbReference>
<dbReference type="PANTHER" id="PTHR30405">
    <property type="entry name" value="TRANSPOSASE"/>
    <property type="match status" value="1"/>
</dbReference>
<dbReference type="AlphaFoldDB" id="A0A238YIX8"/>
<dbReference type="NCBIfam" id="NF040570">
    <property type="entry name" value="guided_TnpB"/>
    <property type="match status" value="1"/>
</dbReference>
<dbReference type="InterPro" id="IPR051399">
    <property type="entry name" value="RNA-guided_DNA_endo/Transpos"/>
</dbReference>
<organism evidence="3 4">
    <name type="scientific">Halorubrum ezzemoulense</name>
    <name type="common">Halorubrum chaoviator</name>
    <dbReference type="NCBI Taxonomy" id="337243"/>
    <lineage>
        <taxon>Archaea</taxon>
        <taxon>Methanobacteriati</taxon>
        <taxon>Methanobacteriota</taxon>
        <taxon>Stenosarchaea group</taxon>
        <taxon>Halobacteria</taxon>
        <taxon>Halobacteriales</taxon>
        <taxon>Haloferacaceae</taxon>
        <taxon>Halorubrum</taxon>
    </lineage>
</organism>
<evidence type="ECO:0000313" key="4">
    <source>
        <dbReference type="Proteomes" id="UP000198297"/>
    </source>
</evidence>
<gene>
    <name evidence="3" type="ORF">SAMN06266787_11335</name>
</gene>
<keyword evidence="1" id="KW-0238">DNA-binding</keyword>
<proteinExistence type="predicted"/>
<sequence length="397" mass="45328">MASDDKYHRRTLITRLELRSAEDAQLLLDTIDEWRDGCNIGSDLAWETCHTKSDVRNHAKETIKKETELGDQHATLACHEVAGVIKSCIERRKQDKTATQPQFTSRSMVFDRRTLTVFPDQGKITLTTLGDHSRVHADLALPENPDGYQYDYLTDDEWEYTESTLHYRNGEWYIHLGYRTPKQDADESTTEYGAVLGVDFGVNQIAVTSTARFFGAGELNHYRRECERVRGELQGTGTQSAHRTIEQLSGREQRYVKHVLHSVANGIVEEALAHDCAGIILEDLSDIRDDLPFAQWHSEWAFRKLKDFVEYKAEYEGLFVDTIDPRNTSKRCNECGFVHGKNRHSEAFECRHCGKQNHADYNAAKNVAELYLRRGHQPPCGRSVSQYALKSGSRTPS</sequence>
<dbReference type="Pfam" id="PF07282">
    <property type="entry name" value="Cas12f1-like_TNB"/>
    <property type="match status" value="1"/>
</dbReference>
<dbReference type="InterPro" id="IPR010095">
    <property type="entry name" value="Cas12f1-like_TNB"/>
</dbReference>
<evidence type="ECO:0000313" key="3">
    <source>
        <dbReference type="EMBL" id="SNR71020.1"/>
    </source>
</evidence>
<reference evidence="3 4" key="1">
    <citation type="submission" date="2017-06" db="EMBL/GenBank/DDBJ databases">
        <authorList>
            <person name="Kim H.J."/>
            <person name="Triplett B.A."/>
        </authorList>
    </citation>
    <scope>NUCLEOTIDE SEQUENCE [LARGE SCALE GENOMIC DNA]</scope>
    <source>
        <strain evidence="3 4">DSM 19316</strain>
    </source>
</reference>
<evidence type="ECO:0000256" key="1">
    <source>
        <dbReference type="ARBA" id="ARBA00023125"/>
    </source>
</evidence>
<accession>A0A238YIX8</accession>
<evidence type="ECO:0000259" key="2">
    <source>
        <dbReference type="Pfam" id="PF07282"/>
    </source>
</evidence>
<name>A0A238YIX8_HALEZ</name>
<protein>
    <submittedName>
        <fullName evidence="3">Transposase, IS605 OrfB family, central region</fullName>
    </submittedName>
</protein>
<dbReference type="GO" id="GO:0003677">
    <property type="term" value="F:DNA binding"/>
    <property type="evidence" value="ECO:0007669"/>
    <property type="project" value="UniProtKB-KW"/>
</dbReference>
<feature type="domain" description="Cas12f1-like TNB" evidence="2">
    <location>
        <begin position="302"/>
        <end position="367"/>
    </location>
</feature>
<dbReference type="NCBIfam" id="TIGR01766">
    <property type="entry name" value="IS200/IS605 family accessory protein TnpB-like domain"/>
    <property type="match status" value="1"/>
</dbReference>
<dbReference type="RefSeq" id="WP_089309121.1">
    <property type="nucleotide sequence ID" value="NZ_FZNK01000013.1"/>
</dbReference>
<dbReference type="PANTHER" id="PTHR30405:SF26">
    <property type="entry name" value="TRANSPOSASE, PROBABLY IS605-TNPB FAMILY"/>
    <property type="match status" value="1"/>
</dbReference>